<evidence type="ECO:0000256" key="2">
    <source>
        <dbReference type="ARBA" id="ARBA00022763"/>
    </source>
</evidence>
<feature type="region of interest" description="Disordered" evidence="4">
    <location>
        <begin position="296"/>
        <end position="347"/>
    </location>
</feature>
<dbReference type="GO" id="GO:0005634">
    <property type="term" value="C:nucleus"/>
    <property type="evidence" value="ECO:0007669"/>
    <property type="project" value="TreeGrafter"/>
</dbReference>
<dbReference type="SMART" id="SM00478">
    <property type="entry name" value="ENDO3c"/>
    <property type="match status" value="1"/>
</dbReference>
<dbReference type="Gene3D" id="1.10.1670.40">
    <property type="match status" value="2"/>
</dbReference>
<protein>
    <submittedName>
        <fullName evidence="6">DNA glycosylase</fullName>
    </submittedName>
</protein>
<dbReference type="PANTHER" id="PTHR43003:SF5">
    <property type="entry name" value="DNA-3-METHYLADENINE GLYCOSYLASE"/>
    <property type="match status" value="1"/>
</dbReference>
<evidence type="ECO:0000256" key="1">
    <source>
        <dbReference type="ARBA" id="ARBA00010817"/>
    </source>
</evidence>
<dbReference type="PANTHER" id="PTHR43003">
    <property type="entry name" value="DNA-3-METHYLADENINE GLYCOSYLASE"/>
    <property type="match status" value="1"/>
</dbReference>
<dbReference type="FunFam" id="1.10.340.30:FF:000004">
    <property type="entry name" value="DNA-3-methyladenine glycosylase II"/>
    <property type="match status" value="1"/>
</dbReference>
<evidence type="ECO:0000313" key="7">
    <source>
        <dbReference type="Proteomes" id="UP000807025"/>
    </source>
</evidence>
<dbReference type="GO" id="GO:0006307">
    <property type="term" value="P:DNA alkylation repair"/>
    <property type="evidence" value="ECO:0007669"/>
    <property type="project" value="TreeGrafter"/>
</dbReference>
<keyword evidence="2" id="KW-0227">DNA damage</keyword>
<feature type="domain" description="HhH-GPD" evidence="5">
    <location>
        <begin position="135"/>
        <end position="297"/>
    </location>
</feature>
<proteinExistence type="inferred from homology"/>
<dbReference type="Pfam" id="PF00730">
    <property type="entry name" value="HhH-GPD"/>
    <property type="match status" value="1"/>
</dbReference>
<feature type="region of interest" description="Disordered" evidence="4">
    <location>
        <begin position="1"/>
        <end position="74"/>
    </location>
</feature>
<sequence>MRVTRSASKAESASTPIETPPQATPTRAVAKRKATSTGTGSKKARKATRNEHTAEEAQDQEETPATPVFSIPPRVLADDDSDVVPAVLSFSFEEAKNHLIKADARFEGLFNEVTCKPYEKLERVHPFQALATSILGQQISWMAARSINHRFVRLYNPTLPEKPSDVVTDTSALFPTPDQVVKTDVNILRTAGLSGRKAEYVQDLASRFADGRLSTSKLLNANDEELADILIEVRGIGRWTVDMFAIFSLRRPDILPVGDLGVQRGVARWFLALHSPTYNISISPDKVTGGELKLTPLDKDDEDDDEEGTLPVFGTASTTPVEPQDVSSVPPGGVAATPMPDGSKKNVATMPPPLTPATRKMLTSTNTPTAPLPNGLTVSDLKSRLDGKKKIKGALITPQEMEELTAPWKPYRSLAVYYMWSLADG</sequence>
<accession>A0A9P6DEB4</accession>
<dbReference type="EMBL" id="MU154522">
    <property type="protein sequence ID" value="KAF9501757.1"/>
    <property type="molecule type" value="Genomic_DNA"/>
</dbReference>
<dbReference type="InterPro" id="IPR003265">
    <property type="entry name" value="HhH-GPD_domain"/>
</dbReference>
<dbReference type="GO" id="GO:0043916">
    <property type="term" value="F:DNA-7-methylguanine glycosylase activity"/>
    <property type="evidence" value="ECO:0007669"/>
    <property type="project" value="TreeGrafter"/>
</dbReference>
<dbReference type="CDD" id="cd00056">
    <property type="entry name" value="ENDO3c"/>
    <property type="match status" value="1"/>
</dbReference>
<comment type="caution">
    <text evidence="6">The sequence shown here is derived from an EMBL/GenBank/DDBJ whole genome shotgun (WGS) entry which is preliminary data.</text>
</comment>
<dbReference type="Gene3D" id="1.10.340.30">
    <property type="entry name" value="Hypothetical protein, domain 2"/>
    <property type="match status" value="1"/>
</dbReference>
<gene>
    <name evidence="6" type="ORF">BDN71DRAFT_1438414</name>
</gene>
<dbReference type="GO" id="GO:0032993">
    <property type="term" value="C:protein-DNA complex"/>
    <property type="evidence" value="ECO:0007669"/>
    <property type="project" value="TreeGrafter"/>
</dbReference>
<dbReference type="GO" id="GO:0008725">
    <property type="term" value="F:DNA-3-methyladenine glycosylase activity"/>
    <property type="evidence" value="ECO:0007669"/>
    <property type="project" value="TreeGrafter"/>
</dbReference>
<dbReference type="Proteomes" id="UP000807025">
    <property type="component" value="Unassembled WGS sequence"/>
</dbReference>
<feature type="compositionally biased region" description="Polar residues" evidence="4">
    <location>
        <begin position="315"/>
        <end position="327"/>
    </location>
</feature>
<evidence type="ECO:0000256" key="3">
    <source>
        <dbReference type="ARBA" id="ARBA00023204"/>
    </source>
</evidence>
<dbReference type="InterPro" id="IPR011257">
    <property type="entry name" value="DNA_glycosylase"/>
</dbReference>
<organism evidence="6 7">
    <name type="scientific">Pleurotus eryngii</name>
    <name type="common">Boletus of the steppes</name>
    <dbReference type="NCBI Taxonomy" id="5323"/>
    <lineage>
        <taxon>Eukaryota</taxon>
        <taxon>Fungi</taxon>
        <taxon>Dikarya</taxon>
        <taxon>Basidiomycota</taxon>
        <taxon>Agaricomycotina</taxon>
        <taxon>Agaricomycetes</taxon>
        <taxon>Agaricomycetidae</taxon>
        <taxon>Agaricales</taxon>
        <taxon>Pleurotineae</taxon>
        <taxon>Pleurotaceae</taxon>
        <taxon>Pleurotus</taxon>
    </lineage>
</organism>
<evidence type="ECO:0000313" key="6">
    <source>
        <dbReference type="EMBL" id="KAF9501757.1"/>
    </source>
</evidence>
<name>A0A9P6DEB4_PLEER</name>
<keyword evidence="7" id="KW-1185">Reference proteome</keyword>
<dbReference type="GO" id="GO:0006285">
    <property type="term" value="P:base-excision repair, AP site formation"/>
    <property type="evidence" value="ECO:0007669"/>
    <property type="project" value="TreeGrafter"/>
</dbReference>
<dbReference type="GO" id="GO:0032131">
    <property type="term" value="F:alkylated DNA binding"/>
    <property type="evidence" value="ECO:0007669"/>
    <property type="project" value="TreeGrafter"/>
</dbReference>
<dbReference type="InterPro" id="IPR051912">
    <property type="entry name" value="Alkylbase_DNA_Glycosylase/TA"/>
</dbReference>
<comment type="similarity">
    <text evidence="1">Belongs to the alkylbase DNA glycosidase AlkA family.</text>
</comment>
<evidence type="ECO:0000256" key="4">
    <source>
        <dbReference type="SAM" id="MobiDB-lite"/>
    </source>
</evidence>
<evidence type="ECO:0000259" key="5">
    <source>
        <dbReference type="SMART" id="SM00478"/>
    </source>
</evidence>
<reference evidence="6" key="1">
    <citation type="submission" date="2020-11" db="EMBL/GenBank/DDBJ databases">
        <authorList>
            <consortium name="DOE Joint Genome Institute"/>
            <person name="Ahrendt S."/>
            <person name="Riley R."/>
            <person name="Andreopoulos W."/>
            <person name="Labutti K."/>
            <person name="Pangilinan J."/>
            <person name="Ruiz-Duenas F.J."/>
            <person name="Barrasa J.M."/>
            <person name="Sanchez-Garcia M."/>
            <person name="Camarero S."/>
            <person name="Miyauchi S."/>
            <person name="Serrano A."/>
            <person name="Linde D."/>
            <person name="Babiker R."/>
            <person name="Drula E."/>
            <person name="Ayuso-Fernandez I."/>
            <person name="Pacheco R."/>
            <person name="Padilla G."/>
            <person name="Ferreira P."/>
            <person name="Barriuso J."/>
            <person name="Kellner H."/>
            <person name="Castanera R."/>
            <person name="Alfaro M."/>
            <person name="Ramirez L."/>
            <person name="Pisabarro A.G."/>
            <person name="Kuo A."/>
            <person name="Tritt A."/>
            <person name="Lipzen A."/>
            <person name="He G."/>
            <person name="Yan M."/>
            <person name="Ng V."/>
            <person name="Cullen D."/>
            <person name="Martin F."/>
            <person name="Rosso M.-N."/>
            <person name="Henrissat B."/>
            <person name="Hibbett D."/>
            <person name="Martinez A.T."/>
            <person name="Grigoriev I.V."/>
        </authorList>
    </citation>
    <scope>NUCLEOTIDE SEQUENCE</scope>
    <source>
        <strain evidence="6">ATCC 90797</strain>
    </source>
</reference>
<feature type="compositionally biased region" description="Polar residues" evidence="4">
    <location>
        <begin position="1"/>
        <end position="17"/>
    </location>
</feature>
<dbReference type="OrthoDB" id="415889at2759"/>
<dbReference type="AlphaFoldDB" id="A0A9P6DEB4"/>
<feature type="compositionally biased region" description="Acidic residues" evidence="4">
    <location>
        <begin position="299"/>
        <end position="308"/>
    </location>
</feature>
<keyword evidence="3" id="KW-0234">DNA repair</keyword>
<dbReference type="SUPFAM" id="SSF48150">
    <property type="entry name" value="DNA-glycosylase"/>
    <property type="match status" value="1"/>
</dbReference>